<evidence type="ECO:0000256" key="2">
    <source>
        <dbReference type="SAM" id="Phobius"/>
    </source>
</evidence>
<dbReference type="AlphaFoldDB" id="A0A4S8PRD1"/>
<proteinExistence type="predicted"/>
<keyword evidence="2" id="KW-1133">Transmembrane helix</keyword>
<feature type="compositionally biased region" description="Low complexity" evidence="1">
    <location>
        <begin position="9"/>
        <end position="22"/>
    </location>
</feature>
<organism evidence="3 4">
    <name type="scientific">Glycomyces paridis</name>
    <dbReference type="NCBI Taxonomy" id="2126555"/>
    <lineage>
        <taxon>Bacteria</taxon>
        <taxon>Bacillati</taxon>
        <taxon>Actinomycetota</taxon>
        <taxon>Actinomycetes</taxon>
        <taxon>Glycomycetales</taxon>
        <taxon>Glycomycetaceae</taxon>
        <taxon>Glycomyces</taxon>
    </lineage>
</organism>
<evidence type="ECO:0000313" key="4">
    <source>
        <dbReference type="Proteomes" id="UP000305792"/>
    </source>
</evidence>
<keyword evidence="4" id="KW-1185">Reference proteome</keyword>
<name>A0A4S8PRD1_9ACTN</name>
<dbReference type="Pfam" id="PF14030">
    <property type="entry name" value="DUF4245"/>
    <property type="match status" value="1"/>
</dbReference>
<keyword evidence="2" id="KW-0472">Membrane</keyword>
<keyword evidence="2" id="KW-0812">Transmembrane</keyword>
<dbReference type="OrthoDB" id="5185732at2"/>
<dbReference type="Proteomes" id="UP000305792">
    <property type="component" value="Unassembled WGS sequence"/>
</dbReference>
<dbReference type="RefSeq" id="WP_136527926.1">
    <property type="nucleotide sequence ID" value="NZ_STGX01000001.1"/>
</dbReference>
<protein>
    <submittedName>
        <fullName evidence="3">DUF4245 family protein</fullName>
    </submittedName>
</protein>
<feature type="region of interest" description="Disordered" evidence="1">
    <location>
        <begin position="1"/>
        <end position="34"/>
    </location>
</feature>
<feature type="transmembrane region" description="Helical" evidence="2">
    <location>
        <begin position="39"/>
        <end position="57"/>
    </location>
</feature>
<evidence type="ECO:0000256" key="1">
    <source>
        <dbReference type="SAM" id="MobiDB-lite"/>
    </source>
</evidence>
<reference evidence="3 4" key="1">
    <citation type="journal article" date="2018" name="Int. J. Syst. Evol. Microbiol.">
        <title>Glycomyces paridis sp. nov., isolated from the medicinal plant Paris polyphylla.</title>
        <authorList>
            <person name="Fang X.M."/>
            <person name="Bai J.L."/>
            <person name="Su J."/>
            <person name="Zhao L.L."/>
            <person name="Liu H.Y."/>
            <person name="Ma B.P."/>
            <person name="Zhang Y.Q."/>
            <person name="Yu L.Y."/>
        </authorList>
    </citation>
    <scope>NUCLEOTIDE SEQUENCE [LARGE SCALE GENOMIC DNA]</scope>
    <source>
        <strain evidence="3 4">CPCC 204357</strain>
    </source>
</reference>
<dbReference type="EMBL" id="STGX01000001">
    <property type="protein sequence ID" value="THV32152.1"/>
    <property type="molecule type" value="Genomic_DNA"/>
</dbReference>
<comment type="caution">
    <text evidence="3">The sequence shown here is derived from an EMBL/GenBank/DDBJ whole genome shotgun (WGS) entry which is preliminary data.</text>
</comment>
<accession>A0A4S8PRD1</accession>
<gene>
    <name evidence="3" type="ORF">E9998_01515</name>
</gene>
<evidence type="ECO:0000313" key="3">
    <source>
        <dbReference type="EMBL" id="THV32152.1"/>
    </source>
</evidence>
<dbReference type="InterPro" id="IPR025339">
    <property type="entry name" value="DUF4245"/>
</dbReference>
<sequence>MSTEEVKAEAAPAGPEAPAEAEAVAEKPTRPKQRRMRDMALSMAVLLVPLGLFYWGWSWIADDRQVSVVDTAENRTTAVSLGLAVVEPDLSEDWKAISTDLAVEGESVTLRTGWYSPDGDGLQLVETNGPLTGVDPGLTGTGTPVEAAGITWASYALDSGEAWVAELNGVTVVLTAEPDGEDDLAELAEGVAAAA</sequence>